<evidence type="ECO:0000256" key="1">
    <source>
        <dbReference type="SAM" id="Phobius"/>
    </source>
</evidence>
<evidence type="ECO:0000313" key="3">
    <source>
        <dbReference type="Proteomes" id="UP000028542"/>
    </source>
</evidence>
<sequence length="174" mass="19838">MKRTMITVVSWTLIISAISMVYFLNIIERKENEPFVEAMVSDNLLVNNKIIEHIGLAEEALKEFGAMSSEEAAKLWAKGMMTRNGVLQYAVMNKELQQDFKNHLSNENNTSWVTGTSSPWITSYEIIDQVDVSSKVKLHKIKFNLATAEGNEKPVYNTLTIMYNDNKWAISSIR</sequence>
<keyword evidence="1" id="KW-0812">Transmembrane</keyword>
<dbReference type="EMBL" id="JPMD01000003">
    <property type="protein sequence ID" value="KEZ88371.1"/>
    <property type="molecule type" value="Genomic_DNA"/>
</dbReference>
<organism evidence="2 3">
    <name type="scientific">Clostridium sulfidigenes</name>
    <dbReference type="NCBI Taxonomy" id="318464"/>
    <lineage>
        <taxon>Bacteria</taxon>
        <taxon>Bacillati</taxon>
        <taxon>Bacillota</taxon>
        <taxon>Clostridia</taxon>
        <taxon>Eubacteriales</taxon>
        <taxon>Clostridiaceae</taxon>
        <taxon>Clostridium</taxon>
    </lineage>
</organism>
<keyword evidence="1" id="KW-1133">Transmembrane helix</keyword>
<keyword evidence="3" id="KW-1185">Reference proteome</keyword>
<reference evidence="2 3" key="1">
    <citation type="submission" date="2014-07" db="EMBL/GenBank/DDBJ databases">
        <title>Draft genome of Clostridium sulfidigenes 113A isolated from sediments associated with methane hydrate from Krishna Godavari basin.</title>
        <authorList>
            <person name="Honkalas V.S."/>
            <person name="Dabir A.P."/>
            <person name="Arora P."/>
            <person name="Dhakephalkar P.K."/>
        </authorList>
    </citation>
    <scope>NUCLEOTIDE SEQUENCE [LARGE SCALE GENOMIC DNA]</scope>
    <source>
        <strain evidence="2 3">113A</strain>
    </source>
</reference>
<dbReference type="AlphaFoldDB" id="A0A084JHD7"/>
<protein>
    <recommendedName>
        <fullName evidence="4">DUF4829 domain-containing protein</fullName>
    </recommendedName>
</protein>
<accession>A0A084JHD7</accession>
<proteinExistence type="predicted"/>
<evidence type="ECO:0008006" key="4">
    <source>
        <dbReference type="Google" id="ProtNLM"/>
    </source>
</evidence>
<feature type="transmembrane region" description="Helical" evidence="1">
    <location>
        <begin position="6"/>
        <end position="24"/>
    </location>
</feature>
<name>A0A084JHD7_9CLOT</name>
<evidence type="ECO:0000313" key="2">
    <source>
        <dbReference type="EMBL" id="KEZ88371.1"/>
    </source>
</evidence>
<comment type="caution">
    <text evidence="2">The sequence shown here is derived from an EMBL/GenBank/DDBJ whole genome shotgun (WGS) entry which is preliminary data.</text>
</comment>
<dbReference type="Proteomes" id="UP000028542">
    <property type="component" value="Unassembled WGS sequence"/>
</dbReference>
<dbReference type="eggNOG" id="ENOG5033E72">
    <property type="taxonomic scope" value="Bacteria"/>
</dbReference>
<keyword evidence="1" id="KW-0472">Membrane</keyword>
<dbReference type="RefSeq" id="WP_035129928.1">
    <property type="nucleotide sequence ID" value="NZ_JPMD01000003.1"/>
</dbReference>
<gene>
    <name evidence="2" type="ORF">IO99_02920</name>
</gene>
<dbReference type="STRING" id="318464.IO99_02920"/>